<evidence type="ECO:0000256" key="8">
    <source>
        <dbReference type="SAM" id="Coils"/>
    </source>
</evidence>
<keyword evidence="3 8" id="KW-0175">Coiled coil</keyword>
<accession>A0ABY6TTQ0</accession>
<dbReference type="InterPro" id="IPR024977">
    <property type="entry name" value="Apc4-like_WD40_dom"/>
</dbReference>
<dbReference type="SUPFAM" id="SSF52540">
    <property type="entry name" value="P-loop containing nucleoside triphosphate hydrolases"/>
    <property type="match status" value="1"/>
</dbReference>
<dbReference type="InterPro" id="IPR001680">
    <property type="entry name" value="WD40_rpt"/>
</dbReference>
<dbReference type="Pfam" id="PF00400">
    <property type="entry name" value="WD40"/>
    <property type="match status" value="6"/>
</dbReference>
<dbReference type="InterPro" id="IPR056884">
    <property type="entry name" value="NPHP3-like_N"/>
</dbReference>
<dbReference type="InterPro" id="IPR036322">
    <property type="entry name" value="WD40_repeat_dom_sf"/>
</dbReference>
<dbReference type="PROSITE" id="PS00678">
    <property type="entry name" value="WD_REPEATS_1"/>
    <property type="match status" value="1"/>
</dbReference>
<sequence length="1408" mass="157096">MEVLGVAANVIAVVDLSVKVGSLCTQYARQVKNAAANIQRLQNEVHNLKRVTGALQDLLNGPNGDRLGTSRSLKAHLDDSRLLLKRLELDLTPRSTRKLMGKIGLQSLKWPFRSSEVDGLVKEFSRYVEAIDHTLQVEQTNTLLRVDRTIQNMDQKAVMEALPMAQGATFDSAAEQHNPACLPNTRVDLLLCIKEWALKADAKPIFWLNGMAGTGKSTISRSIARSFAETGHLGASFFFKWGEADRGSLSKFFTSIAIQLAQREPAVASRIKSAADSDPYISGKAARYQFDKLILQPLRSIAENWESLPLVIIVDALDECDRDDDIKLLINLLSETKNLKPLKLRILITSRPDLPVRLGFTAAPDAYQDHILHEMPLEIIEHDISLFIRHEIQRIKMEFNSSVTLNRQLSADWPDERMIHQLTAMSVPLFIFAATVCRFISERKFGNPKQQLEEVLRLQGQGASSKLNGTYLPVLNRLIDGLNEVEAKQMIESFQHIVGSIVVLGNAVPVPLLARLLNMGPEQIYDHLDSLHSVLNVPTSEESPIRMLHLSFHDFLVDPRYRGHPFWVDKLEVHSRLAVRCLDIMSDRLRMDICEIKHPGTDRRSVERHIISSYIKPELEYACLYWVYHIRDAGSLLGDNGLVYNFLIGHLLHWLEAMSFLERISESLSLISDLEEFCELQSGRLVDFLQDARRFVRTNMAMIDSAPLQIYSSILAFTPLNSTVRKTFLGQIPQWISLLPEPEESWDQCEQIIEDPSPNTQRLAFSPDGSRLASGKGGEFVHLWSTFDGACTQSLRHGSESVYCMKFSPEGKFMATGSEKMTIRLWRLADGVCVREFNNMGHTSRIVSVDFSADGSIMASECIDSKVCLWSTSTGACIRVLRNIWSVTLSSDGGLLVSVSDGMVVQVWCTSSGACMRKFVGHSRPIVLLAFSFDDAAVISGSQDQTVRVWNLADGTCGNTLRFDPTTQGFVNRMVLSPGRDLIASSSSSASGNDHMIQLWRITDGSLFQQLEADTADIWCITFSPDGGFVASVCGDSTIWLWRTNDGSCIQVFKGHMDMITTIAFSPDGAHIASASWDDSIRLWHTASDGCIPDLSRERHYSFGSYEANSGLPMVLSPDDATLALANDEDTIRLWRTADGACYQQLKPDGGRICSLAFSHDGKLIASGSYNGIHVWDVSNGSCIQKMESPLRPIMAVAFSSDGTTLASTTVHGTTRLWNPIDGTCIKKMEGWGESDTTFRTVFSPDGTTIASAHRHGCKIRFWRISDGTCLKELKINFLGEERFNSYVHSIGTNSGGITFDRLMALFEDSPTSYLGSYLNLWFSRDLCWLTWQGERFFWLPPPFRIKFCVFSESTMAIACASGRVIVMKFDLQPLGAIFKGLVLPNYNQPPDLVLSNLVPPLFTPERI</sequence>
<feature type="domain" description="Anaphase-promoting complex subunit 4-like WD40" evidence="9">
    <location>
        <begin position="1116"/>
        <end position="1199"/>
    </location>
</feature>
<dbReference type="SUPFAM" id="SSF50978">
    <property type="entry name" value="WD40 repeat-like"/>
    <property type="match status" value="2"/>
</dbReference>
<organism evidence="11 12">
    <name type="scientific">Bionectria ochroleuca</name>
    <name type="common">Gliocladium roseum</name>
    <dbReference type="NCBI Taxonomy" id="29856"/>
    <lineage>
        <taxon>Eukaryota</taxon>
        <taxon>Fungi</taxon>
        <taxon>Dikarya</taxon>
        <taxon>Ascomycota</taxon>
        <taxon>Pezizomycotina</taxon>
        <taxon>Sordariomycetes</taxon>
        <taxon>Hypocreomycetidae</taxon>
        <taxon>Hypocreales</taxon>
        <taxon>Bionectriaceae</taxon>
        <taxon>Clonostachys</taxon>
    </lineage>
</organism>
<evidence type="ECO:0000256" key="5">
    <source>
        <dbReference type="ARBA" id="ARBA00039789"/>
    </source>
</evidence>
<reference evidence="11 12" key="1">
    <citation type="submission" date="2019-06" db="EMBL/GenBank/DDBJ databases">
        <authorList>
            <person name="Broberg M."/>
        </authorList>
    </citation>
    <scope>NUCLEOTIDE SEQUENCE [LARGE SCALE GENOMIC DNA]</scope>
</reference>
<evidence type="ECO:0000313" key="12">
    <source>
        <dbReference type="Proteomes" id="UP000766486"/>
    </source>
</evidence>
<evidence type="ECO:0000256" key="7">
    <source>
        <dbReference type="PROSITE-ProRule" id="PRU00221"/>
    </source>
</evidence>
<feature type="domain" description="Nephrocystin 3-like N-terminal" evidence="10">
    <location>
        <begin position="194"/>
        <end position="351"/>
    </location>
</feature>
<feature type="coiled-coil region" evidence="8">
    <location>
        <begin position="24"/>
        <end position="58"/>
    </location>
</feature>
<comment type="caution">
    <text evidence="11">The sequence shown here is derived from an EMBL/GenBank/DDBJ whole genome shotgun (WGS) entry which is preliminary data.</text>
</comment>
<keyword evidence="2" id="KW-0677">Repeat</keyword>
<evidence type="ECO:0000256" key="6">
    <source>
        <dbReference type="ARBA" id="ARBA00043913"/>
    </source>
</evidence>
<feature type="repeat" description="WD" evidence="7">
    <location>
        <begin position="795"/>
        <end position="836"/>
    </location>
</feature>
<feature type="repeat" description="WD" evidence="7">
    <location>
        <begin position="839"/>
        <end position="880"/>
    </location>
</feature>
<evidence type="ECO:0000313" key="11">
    <source>
        <dbReference type="EMBL" id="VUC21069.1"/>
    </source>
</evidence>
<dbReference type="Pfam" id="PF24883">
    <property type="entry name" value="NPHP3_N"/>
    <property type="match status" value="1"/>
</dbReference>
<dbReference type="PROSITE" id="PS50294">
    <property type="entry name" value="WD_REPEATS_REGION"/>
    <property type="match status" value="4"/>
</dbReference>
<dbReference type="EMBL" id="CABFNS010000336">
    <property type="protein sequence ID" value="VUC21069.1"/>
    <property type="molecule type" value="Genomic_DNA"/>
</dbReference>
<evidence type="ECO:0000256" key="3">
    <source>
        <dbReference type="ARBA" id="ARBA00023054"/>
    </source>
</evidence>
<dbReference type="InterPro" id="IPR019775">
    <property type="entry name" value="WD40_repeat_CS"/>
</dbReference>
<name>A0ABY6TTQ0_BIOOC</name>
<evidence type="ECO:0000256" key="1">
    <source>
        <dbReference type="ARBA" id="ARBA00022574"/>
    </source>
</evidence>
<keyword evidence="1 7" id="KW-0853">WD repeat</keyword>
<dbReference type="Gene3D" id="2.130.10.10">
    <property type="entry name" value="YVTN repeat-like/Quinoprotein amine dehydrogenase"/>
    <property type="match status" value="4"/>
</dbReference>
<evidence type="ECO:0000256" key="2">
    <source>
        <dbReference type="ARBA" id="ARBA00022737"/>
    </source>
</evidence>
<feature type="repeat" description="WD" evidence="7">
    <location>
        <begin position="1053"/>
        <end position="1084"/>
    </location>
</feature>
<evidence type="ECO:0000259" key="9">
    <source>
        <dbReference type="Pfam" id="PF12894"/>
    </source>
</evidence>
<dbReference type="Proteomes" id="UP000766486">
    <property type="component" value="Unassembled WGS sequence"/>
</dbReference>
<keyword evidence="12" id="KW-1185">Reference proteome</keyword>
<dbReference type="PROSITE" id="PS50082">
    <property type="entry name" value="WD_REPEATS_2"/>
    <property type="match status" value="6"/>
</dbReference>
<evidence type="ECO:0000259" key="10">
    <source>
        <dbReference type="Pfam" id="PF24883"/>
    </source>
</evidence>
<dbReference type="InterPro" id="IPR015943">
    <property type="entry name" value="WD40/YVTN_repeat-like_dom_sf"/>
</dbReference>
<dbReference type="SMART" id="SM00320">
    <property type="entry name" value="WD40"/>
    <property type="match status" value="11"/>
</dbReference>
<feature type="repeat" description="WD" evidence="7">
    <location>
        <begin position="1187"/>
        <end position="1219"/>
    </location>
</feature>
<dbReference type="PANTHER" id="PTHR22847:SF637">
    <property type="entry name" value="WD REPEAT DOMAIN 5B"/>
    <property type="match status" value="1"/>
</dbReference>
<dbReference type="CDD" id="cd00200">
    <property type="entry name" value="WD40"/>
    <property type="match status" value="2"/>
</dbReference>
<feature type="repeat" description="WD" evidence="7">
    <location>
        <begin position="1011"/>
        <end position="1052"/>
    </location>
</feature>
<protein>
    <recommendedName>
        <fullName evidence="5">Mitochondrial division protein 1</fullName>
    </recommendedName>
</protein>
<dbReference type="PANTHER" id="PTHR22847">
    <property type="entry name" value="WD40 REPEAT PROTEIN"/>
    <property type="match status" value="1"/>
</dbReference>
<dbReference type="Gene3D" id="3.40.50.300">
    <property type="entry name" value="P-loop containing nucleotide triphosphate hydrolases"/>
    <property type="match status" value="1"/>
</dbReference>
<feature type="repeat" description="WD" evidence="7">
    <location>
        <begin position="919"/>
        <end position="960"/>
    </location>
</feature>
<dbReference type="Pfam" id="PF12894">
    <property type="entry name" value="ANAPC4_WD40"/>
    <property type="match status" value="1"/>
</dbReference>
<dbReference type="InterPro" id="IPR027417">
    <property type="entry name" value="P-loop_NTPase"/>
</dbReference>
<comment type="function">
    <text evidence="6">Involved in mitochondrial fission. Acts as an adapter protein required to form mitochondrial fission complexes. Formation of these complexes is required to promote constriction and fission of the mitochondrial compartment at a late step in mitochondrial division.</text>
</comment>
<comment type="similarity">
    <text evidence="4">Belongs to the WD repeat MDV1/CAF4 family.</text>
</comment>
<proteinExistence type="inferred from homology"/>
<evidence type="ECO:0000256" key="4">
    <source>
        <dbReference type="ARBA" id="ARBA00038415"/>
    </source>
</evidence>
<gene>
    <name evidence="11" type="ORF">CLO192961_LOCUS39541</name>
</gene>